<reference evidence="2 3" key="1">
    <citation type="submission" date="2011-08" db="EMBL/GenBank/DDBJ databases">
        <authorList>
            <person name="Liu Z.J."/>
            <person name="Shi F.L."/>
            <person name="Lu J.Q."/>
            <person name="Li M."/>
            <person name="Wang Z.L."/>
        </authorList>
    </citation>
    <scope>NUCLEOTIDE SEQUENCE [LARGE SCALE GENOMIC DNA]</scope>
    <source>
        <strain evidence="2 3">USNM 41457</strain>
    </source>
</reference>
<dbReference type="VEuPathDB" id="MicrosporidiaDB:EDEG_05085"/>
<sequence length="97" mass="11415">MEKKNRDLVLKNVKLKEEINDLMLLHKEAVEQSLKTDHNYMKFKNSCLDLLNENISSLEDAISKTKKLIQKIERKRTNKEDKKVLSEVDLNKSMSLK</sequence>
<keyword evidence="3" id="KW-1185">Reference proteome</keyword>
<dbReference type="InParanoid" id="A0A0L1P647"/>
<evidence type="ECO:0000313" key="2">
    <source>
        <dbReference type="EMBL" id="KNH48533.1"/>
    </source>
</evidence>
<gene>
    <name evidence="2" type="ORF">EDEG_05085</name>
</gene>
<feature type="coiled-coil region" evidence="1">
    <location>
        <begin position="12"/>
        <end position="82"/>
    </location>
</feature>
<evidence type="ECO:0000313" key="3">
    <source>
        <dbReference type="Proteomes" id="UP000003163"/>
    </source>
</evidence>
<keyword evidence="1" id="KW-0175">Coiled coil</keyword>
<organism evidence="2 3">
    <name type="scientific">Edhazardia aedis (strain USNM 41457)</name>
    <name type="common">Microsporidian parasite</name>
    <dbReference type="NCBI Taxonomy" id="1003232"/>
    <lineage>
        <taxon>Eukaryota</taxon>
        <taxon>Fungi</taxon>
        <taxon>Fungi incertae sedis</taxon>
        <taxon>Microsporidia</taxon>
        <taxon>Edhazardia</taxon>
    </lineage>
</organism>
<comment type="caution">
    <text evidence="2">The sequence shown here is derived from an EMBL/GenBank/DDBJ whole genome shotgun (WGS) entry which is preliminary data.</text>
</comment>
<dbReference type="EMBL" id="AFBI03000030">
    <property type="protein sequence ID" value="KNH48533.1"/>
    <property type="molecule type" value="Genomic_DNA"/>
</dbReference>
<evidence type="ECO:0000256" key="1">
    <source>
        <dbReference type="SAM" id="Coils"/>
    </source>
</evidence>
<dbReference type="AlphaFoldDB" id="A0A0L1P647"/>
<protein>
    <submittedName>
        <fullName evidence="2">Uncharacterized protein</fullName>
    </submittedName>
</protein>
<accession>A0A0L1P647</accession>
<proteinExistence type="predicted"/>
<dbReference type="Proteomes" id="UP000003163">
    <property type="component" value="Unassembled WGS sequence"/>
</dbReference>
<reference evidence="3" key="2">
    <citation type="submission" date="2015-07" db="EMBL/GenBank/DDBJ databases">
        <title>Contrasting host-pathogen interactions and genome evolution in two generalist and specialist microsporidian pathogens of mosquitoes.</title>
        <authorList>
            <consortium name="The Broad Institute Genomics Platform"/>
            <consortium name="The Broad Institute Genome Sequencing Center for Infectious Disease"/>
            <person name="Cuomo C.A."/>
            <person name="Sanscrainte N.D."/>
            <person name="Goldberg J.M."/>
            <person name="Heiman D."/>
            <person name="Young S."/>
            <person name="Zeng Q."/>
            <person name="Becnel J.J."/>
            <person name="Birren B.W."/>
        </authorList>
    </citation>
    <scope>NUCLEOTIDE SEQUENCE [LARGE SCALE GENOMIC DNA]</scope>
    <source>
        <strain evidence="3">USNM 41457</strain>
    </source>
</reference>
<name>A0A0L1P647_EDHAE</name>